<feature type="transmembrane region" description="Helical" evidence="5">
    <location>
        <begin position="196"/>
        <end position="218"/>
    </location>
</feature>
<dbReference type="InterPro" id="IPR018247">
    <property type="entry name" value="EF_Hand_1_Ca_BS"/>
</dbReference>
<feature type="repeat" description="WD" evidence="3">
    <location>
        <begin position="1433"/>
        <end position="1474"/>
    </location>
</feature>
<feature type="compositionally biased region" description="Basic and acidic residues" evidence="4">
    <location>
        <begin position="1526"/>
        <end position="1540"/>
    </location>
</feature>
<dbReference type="GO" id="GO:0045717">
    <property type="term" value="P:negative regulation of fatty acid biosynthetic process"/>
    <property type="evidence" value="ECO:0007669"/>
    <property type="project" value="TreeGrafter"/>
</dbReference>
<proteinExistence type="predicted"/>
<dbReference type="InterPro" id="IPR036322">
    <property type="entry name" value="WD40_repeat_dom_sf"/>
</dbReference>
<feature type="region of interest" description="Disordered" evidence="4">
    <location>
        <begin position="1597"/>
        <end position="1721"/>
    </location>
</feature>
<accession>G7Y522</accession>
<gene>
    <name evidence="6" type="ORF">CLF_101127</name>
</gene>
<feature type="transmembrane region" description="Helical" evidence="5">
    <location>
        <begin position="224"/>
        <end position="248"/>
    </location>
</feature>
<organism evidence="6 7">
    <name type="scientific">Clonorchis sinensis</name>
    <name type="common">Chinese liver fluke</name>
    <dbReference type="NCBI Taxonomy" id="79923"/>
    <lineage>
        <taxon>Eukaryota</taxon>
        <taxon>Metazoa</taxon>
        <taxon>Spiralia</taxon>
        <taxon>Lophotrochozoa</taxon>
        <taxon>Platyhelminthes</taxon>
        <taxon>Trematoda</taxon>
        <taxon>Digenea</taxon>
        <taxon>Opisthorchiida</taxon>
        <taxon>Opisthorchiata</taxon>
        <taxon>Opisthorchiidae</taxon>
        <taxon>Clonorchis</taxon>
    </lineage>
</organism>
<dbReference type="InterPro" id="IPR001680">
    <property type="entry name" value="WD40_rpt"/>
</dbReference>
<name>G7Y522_CLOSI</name>
<keyword evidence="5" id="KW-0812">Transmembrane</keyword>
<keyword evidence="7" id="KW-1185">Reference proteome</keyword>
<feature type="transmembrane region" description="Helical" evidence="5">
    <location>
        <begin position="405"/>
        <end position="430"/>
    </location>
</feature>
<evidence type="ECO:0000256" key="4">
    <source>
        <dbReference type="SAM" id="MobiDB-lite"/>
    </source>
</evidence>
<feature type="transmembrane region" description="Helical" evidence="5">
    <location>
        <begin position="566"/>
        <end position="585"/>
    </location>
</feature>
<evidence type="ECO:0000313" key="6">
    <source>
        <dbReference type="EMBL" id="GAA48058.1"/>
    </source>
</evidence>
<dbReference type="Gene3D" id="1.20.1250.20">
    <property type="entry name" value="MFS general substrate transporter like domains"/>
    <property type="match status" value="3"/>
</dbReference>
<feature type="compositionally biased region" description="Basic residues" evidence="4">
    <location>
        <begin position="1637"/>
        <end position="1646"/>
    </location>
</feature>
<keyword evidence="1 3" id="KW-0853">WD repeat</keyword>
<dbReference type="InterPro" id="IPR045151">
    <property type="entry name" value="DCAF8"/>
</dbReference>
<feature type="transmembrane region" description="Helical" evidence="5">
    <location>
        <begin position="373"/>
        <end position="393"/>
    </location>
</feature>
<evidence type="ECO:0000256" key="3">
    <source>
        <dbReference type="PROSITE-ProRule" id="PRU00221"/>
    </source>
</evidence>
<keyword evidence="2" id="KW-0677">Repeat</keyword>
<feature type="transmembrane region" description="Helical" evidence="5">
    <location>
        <begin position="535"/>
        <end position="559"/>
    </location>
</feature>
<feature type="transmembrane region" description="Helical" evidence="5">
    <location>
        <begin position="347"/>
        <end position="367"/>
    </location>
</feature>
<protein>
    <submittedName>
        <fullName evidence="6">WD and tetratricopeptide repeats protein 1</fullName>
    </submittedName>
</protein>
<dbReference type="GO" id="GO:0022857">
    <property type="term" value="F:transmembrane transporter activity"/>
    <property type="evidence" value="ECO:0007669"/>
    <property type="project" value="InterPro"/>
</dbReference>
<feature type="compositionally biased region" description="Polar residues" evidence="4">
    <location>
        <begin position="1272"/>
        <end position="1292"/>
    </location>
</feature>
<feature type="compositionally biased region" description="Basic and acidic residues" evidence="4">
    <location>
        <begin position="1704"/>
        <end position="1716"/>
    </location>
</feature>
<feature type="transmembrane region" description="Helical" evidence="5">
    <location>
        <begin position="450"/>
        <end position="472"/>
    </location>
</feature>
<feature type="region of interest" description="Disordered" evidence="4">
    <location>
        <begin position="1187"/>
        <end position="1206"/>
    </location>
</feature>
<dbReference type="Gene3D" id="2.130.10.10">
    <property type="entry name" value="YVTN repeat-like/Quinoprotein amine dehydrogenase"/>
    <property type="match status" value="2"/>
</dbReference>
<dbReference type="Pfam" id="PF07690">
    <property type="entry name" value="MFS_1"/>
    <property type="match status" value="2"/>
</dbReference>
<feature type="transmembrane region" description="Helical" evidence="5">
    <location>
        <begin position="52"/>
        <end position="71"/>
    </location>
</feature>
<dbReference type="EMBL" id="DF142867">
    <property type="protein sequence ID" value="GAA48058.1"/>
    <property type="molecule type" value="Genomic_DNA"/>
</dbReference>
<dbReference type="PROSITE" id="PS00018">
    <property type="entry name" value="EF_HAND_1"/>
    <property type="match status" value="1"/>
</dbReference>
<dbReference type="PANTHER" id="PTHR15574">
    <property type="entry name" value="WD REPEAT DOMAIN-CONTAINING FAMILY"/>
    <property type="match status" value="1"/>
</dbReference>
<evidence type="ECO:0000256" key="5">
    <source>
        <dbReference type="SAM" id="Phobius"/>
    </source>
</evidence>
<dbReference type="GO" id="GO:0080008">
    <property type="term" value="C:Cul4-RING E3 ubiquitin ligase complex"/>
    <property type="evidence" value="ECO:0007669"/>
    <property type="project" value="TreeGrafter"/>
</dbReference>
<feature type="transmembrane region" description="Helical" evidence="5">
    <location>
        <begin position="112"/>
        <end position="135"/>
    </location>
</feature>
<dbReference type="PROSITE" id="PS50082">
    <property type="entry name" value="WD_REPEATS_2"/>
    <property type="match status" value="1"/>
</dbReference>
<feature type="transmembrane region" description="Helical" evidence="5">
    <location>
        <begin position="21"/>
        <end position="40"/>
    </location>
</feature>
<dbReference type="InterPro" id="IPR036259">
    <property type="entry name" value="MFS_trans_sf"/>
</dbReference>
<reference key="2">
    <citation type="submission" date="2011-10" db="EMBL/GenBank/DDBJ databases">
        <title>The genome and transcriptome sequence of Clonorchis sinensis provide insights into the carcinogenic liver fluke.</title>
        <authorList>
            <person name="Wang X."/>
            <person name="Huang Y."/>
            <person name="Chen W."/>
            <person name="Liu H."/>
            <person name="Guo L."/>
            <person name="Chen Y."/>
            <person name="Luo F."/>
            <person name="Zhou W."/>
            <person name="Sun J."/>
            <person name="Mao Q."/>
            <person name="Liang P."/>
            <person name="Zhou C."/>
            <person name="Tian Y."/>
            <person name="Men J."/>
            <person name="Lv X."/>
            <person name="Huang L."/>
            <person name="Zhou J."/>
            <person name="Hu Y."/>
            <person name="Li R."/>
            <person name="Zhang F."/>
            <person name="Lei H."/>
            <person name="Li X."/>
            <person name="Hu X."/>
            <person name="Liang C."/>
            <person name="Xu J."/>
            <person name="Wu Z."/>
            <person name="Yu X."/>
        </authorList>
    </citation>
    <scope>NUCLEOTIDE SEQUENCE</scope>
    <source>
        <strain>Henan</strain>
    </source>
</reference>
<feature type="region of interest" description="Disordered" evidence="4">
    <location>
        <begin position="1254"/>
        <end position="1321"/>
    </location>
</feature>
<dbReference type="PANTHER" id="PTHR15574:SF40">
    <property type="entry name" value="WD AND TETRATRICOPEPTIDE REPEATS PROTEIN 1"/>
    <property type="match status" value="1"/>
</dbReference>
<keyword evidence="5" id="KW-0472">Membrane</keyword>
<feature type="transmembrane region" description="Helical" evidence="5">
    <location>
        <begin position="316"/>
        <end position="335"/>
    </location>
</feature>
<feature type="compositionally biased region" description="Basic and acidic residues" evidence="4">
    <location>
        <begin position="1254"/>
        <end position="1271"/>
    </location>
</feature>
<dbReference type="Proteomes" id="UP000008909">
    <property type="component" value="Unassembled WGS sequence"/>
</dbReference>
<evidence type="ECO:0000313" key="7">
    <source>
        <dbReference type="Proteomes" id="UP000008909"/>
    </source>
</evidence>
<feature type="region of interest" description="Disordered" evidence="4">
    <location>
        <begin position="1754"/>
        <end position="1786"/>
    </location>
</feature>
<feature type="compositionally biased region" description="Polar residues" evidence="4">
    <location>
        <begin position="1769"/>
        <end position="1782"/>
    </location>
</feature>
<feature type="transmembrane region" description="Helical" evidence="5">
    <location>
        <begin position="83"/>
        <end position="105"/>
    </location>
</feature>
<dbReference type="InterPro" id="IPR015943">
    <property type="entry name" value="WD40/YVTN_repeat-like_dom_sf"/>
</dbReference>
<keyword evidence="5" id="KW-1133">Transmembrane helix</keyword>
<dbReference type="SMART" id="SM00320">
    <property type="entry name" value="WD40"/>
    <property type="match status" value="6"/>
</dbReference>
<feature type="transmembrane region" description="Helical" evidence="5">
    <location>
        <begin position="605"/>
        <end position="624"/>
    </location>
</feature>
<dbReference type="SUPFAM" id="SSF103473">
    <property type="entry name" value="MFS general substrate transporter"/>
    <property type="match status" value="2"/>
</dbReference>
<dbReference type="SUPFAM" id="SSF48452">
    <property type="entry name" value="TPR-like"/>
    <property type="match status" value="1"/>
</dbReference>
<feature type="region of interest" description="Disordered" evidence="4">
    <location>
        <begin position="1513"/>
        <end position="1552"/>
    </location>
</feature>
<feature type="transmembrane region" description="Helical" evidence="5">
    <location>
        <begin position="155"/>
        <end position="175"/>
    </location>
</feature>
<evidence type="ECO:0000256" key="2">
    <source>
        <dbReference type="ARBA" id="ARBA00022737"/>
    </source>
</evidence>
<feature type="transmembrane region" description="Helical" evidence="5">
    <location>
        <begin position="255"/>
        <end position="275"/>
    </location>
</feature>
<feature type="compositionally biased region" description="Low complexity" evidence="4">
    <location>
        <begin position="1691"/>
        <end position="1701"/>
    </location>
</feature>
<evidence type="ECO:0000256" key="1">
    <source>
        <dbReference type="ARBA" id="ARBA00022574"/>
    </source>
</evidence>
<dbReference type="InterPro" id="IPR011701">
    <property type="entry name" value="MFS"/>
</dbReference>
<sequence>MTPYIYSYVRARVDPNADKKLTIWLSAIALVMQGITMPIGGLLSQRIGFRPVVGISCIVHSGAVLLTYVSILRSYPGVILTYALVQGVGFGFGYSVIFGVATAWFPTRRALIFGLVVGGFGLGGLIFTPIQTSFINPDNIPTVDGKFVDDNVLDRVPKCFLLCGGVLVGIQTIGLSLMRQRSSKLFGQAYITDDRFLSAVATVSSAFNSGGRIAWGLIVDKVSFKLPLCILLSIWATVLVTFPHLYLAGETALRVLYVIWVCLLWFSLSVLRELAMWHFPNVSSGAALRSSVLNVFCSGNRSYAKARVDANADKRLTIWLSAIALVMQGVMMPIGGLVSQKIGFRPVVGIACLLHSGSVLLTYFTAITSYPGVIVTYALLQGTGFGFGYSVVMSVTTAWFPTRRALIFGLVVGGFGLGALIFTPIQTSFINPDNIPTVNGLFVDANLLDRVPKCFLLCGGILLGIQIIGFGLMKQRPAVKPEEYDVKLEEEESEKLFGQAYITDDRFLSAVATVSSVFNSGGRIVWGLIVDKASFKLPLCILLSIWSAVLVTFPHLYLAGETALRVLYVIWVCLLWFSLSGVFTIMPSGTATLFGQKNVATNYGVVYSAFSVGSLLCGIFQTFLPEQTYVVQFSACFVLIFTALNLPNRLPSITTNNKESSVQLCVVLAPRCLFAKKHQISLHWVFGGDTFGGTAVNNMDIELSLLPVLGFLLDLRGRTQHICYHRLETLANIKFGLTGKFRDASRHEESTCAENDASPRSLSVPHIPDSSLICLQEYLVVTGAADAKIHVHDITRMETRHVFSCHSGRIKRLANTPSEPFLFWSAAEDGTVRQFDLRDPTQASSAKPCNVLVNLHHHIGSFAEAKCLALNPLRPDMLAVGSNDPYVRLYDRRKITLTSVGQPMRLREQRRFQQSATEEVNETVEVPFDSVRYFVPGHLPSKEVSYRRCFRHVNVTCVSFSPDGTELLANMSGDHIYLFNLNKSIQPYKCNYARQTRLPTDGLVWSASGSERRLTTTVAVACDDSNHDSGRCRYTPTTQNCPLCTPCVSLEKASLQAAILVKAKAFVSAVRAYNDYIQRWPGDPQLYTGRATALLKRGWNGDVYSALLDCHTTLSLTEESAGLENADVAHDTQASGTCRRSHDCIRVTALLLSVRCLLRLDWVREARFTLNKVKELYSYLIESPTSSKAPVTEAESNTSPPVQTLNGTKVTRVDLNPVTARDHVKEESTLHKFFQLLDLEVRAKEKELEKIQQRMRFRETKANEDGVKPDSQRTTPSHGVSRSRTPDSIDQTVSRDQRAVMPGSESNSPSEAILGSEPDLPDVQIRRDVDDSWTPLWFRSRDADRDDDNINSLPTCSCIVCVTQRCKYDNTTESTWRSQASDYSKRFLGHCNAITDIKEANFFGGNGQYIVGGSDCGSFFVWDRETTNTVRILEADGSTVNCVQPHPSICLLASSGIDSVVRLWSPRSEDDPNQSRVVKDHIGAAERNQRRSIADPLELVLLNMGYRVPGLDAGFTGRRRHRRGRHSNDRARQQRRDRQRSSSSSQQGDEVDFLMDVSTVAEDRAQDVDDISTAAAEEDYSNPGDLEDLPEIHGATVFSTDPVLTPTTGEVNGVSRPAEAETHSSSSNERSPEQDRHLRHQGRGRGRGGSGRTTTRLSGAAHHRHKRLRSDPTSSLQPPVVFSAFDEDSSDSISDGELSGSARTETDGSLRERHVDSSGSTGIAYARTRSGTPFVALHSVLHNGEHFVVYGTASSDGSASLDRPDLSNPEGTSGADPTTQSGDADENAVVELPCTLVMFDMCVS</sequence>
<reference evidence="6" key="1">
    <citation type="journal article" date="2011" name="Genome Biol.">
        <title>The draft genome of the carcinogenic human liver fluke Clonorchis sinensis.</title>
        <authorList>
            <person name="Wang X."/>
            <person name="Chen W."/>
            <person name="Huang Y."/>
            <person name="Sun J."/>
            <person name="Men J."/>
            <person name="Liu H."/>
            <person name="Luo F."/>
            <person name="Guo L."/>
            <person name="Lv X."/>
            <person name="Deng C."/>
            <person name="Zhou C."/>
            <person name="Fan Y."/>
            <person name="Li X."/>
            <person name="Huang L."/>
            <person name="Hu Y."/>
            <person name="Liang C."/>
            <person name="Hu X."/>
            <person name="Xu J."/>
            <person name="Yu X."/>
        </authorList>
    </citation>
    <scope>NUCLEOTIDE SEQUENCE [LARGE SCALE GENOMIC DNA]</scope>
    <source>
        <strain evidence="6">Henan</strain>
    </source>
</reference>
<dbReference type="Pfam" id="PF00400">
    <property type="entry name" value="WD40"/>
    <property type="match status" value="3"/>
</dbReference>
<dbReference type="InterPro" id="IPR011990">
    <property type="entry name" value="TPR-like_helical_dom_sf"/>
</dbReference>
<dbReference type="SUPFAM" id="SSF50978">
    <property type="entry name" value="WD40 repeat-like"/>
    <property type="match status" value="1"/>
</dbReference>
<dbReference type="GO" id="GO:0005737">
    <property type="term" value="C:cytoplasm"/>
    <property type="evidence" value="ECO:0007669"/>
    <property type="project" value="TreeGrafter"/>
</dbReference>